<gene>
    <name evidence="11" type="primary">kdpC</name>
    <name evidence="12" type="ORF">SAMN05660742_10752</name>
</gene>
<evidence type="ECO:0000256" key="8">
    <source>
        <dbReference type="ARBA" id="ARBA00022989"/>
    </source>
</evidence>
<dbReference type="NCBIfam" id="TIGR00681">
    <property type="entry name" value="kdpC"/>
    <property type="match status" value="1"/>
</dbReference>
<organism evidence="12 13">
    <name type="scientific">Propionispira arboris</name>
    <dbReference type="NCBI Taxonomy" id="84035"/>
    <lineage>
        <taxon>Bacteria</taxon>
        <taxon>Bacillati</taxon>
        <taxon>Bacillota</taxon>
        <taxon>Negativicutes</taxon>
        <taxon>Selenomonadales</taxon>
        <taxon>Selenomonadaceae</taxon>
        <taxon>Propionispira</taxon>
    </lineage>
</organism>
<dbReference type="InterPro" id="IPR003820">
    <property type="entry name" value="KdpC"/>
</dbReference>
<keyword evidence="5 11" id="KW-0547">Nucleotide-binding</keyword>
<evidence type="ECO:0000313" key="12">
    <source>
        <dbReference type="EMBL" id="SEJ41779.1"/>
    </source>
</evidence>
<evidence type="ECO:0000256" key="11">
    <source>
        <dbReference type="HAMAP-Rule" id="MF_00276"/>
    </source>
</evidence>
<comment type="similarity">
    <text evidence="11">Belongs to the KdpC family.</text>
</comment>
<dbReference type="Pfam" id="PF02669">
    <property type="entry name" value="KdpC"/>
    <property type="match status" value="1"/>
</dbReference>
<evidence type="ECO:0000256" key="10">
    <source>
        <dbReference type="ARBA" id="ARBA00023136"/>
    </source>
</evidence>
<keyword evidence="13" id="KW-1185">Reference proteome</keyword>
<dbReference type="PANTHER" id="PTHR30042:SF2">
    <property type="entry name" value="POTASSIUM-TRANSPORTING ATPASE KDPC SUBUNIT"/>
    <property type="match status" value="1"/>
</dbReference>
<dbReference type="PIRSF" id="PIRSF001296">
    <property type="entry name" value="K_ATPase_KdpC"/>
    <property type="match status" value="1"/>
</dbReference>
<comment type="function">
    <text evidence="11">Part of the high-affinity ATP-driven potassium transport (or Kdp) system, which catalyzes the hydrolysis of ATP coupled with the electrogenic transport of potassium into the cytoplasm. This subunit acts as a catalytic chaperone that increases the ATP-binding affinity of the ATP-hydrolyzing subunit KdpB by the formation of a transient KdpB/KdpC/ATP ternary complex.</text>
</comment>
<comment type="subcellular location">
    <subcellularLocation>
        <location evidence="11">Cell membrane</location>
        <topology evidence="11">Single-pass membrane protein</topology>
    </subcellularLocation>
</comment>
<name>A0A1H6YKI7_9FIRM</name>
<keyword evidence="3 11" id="KW-0633">Potassium transport</keyword>
<evidence type="ECO:0000256" key="3">
    <source>
        <dbReference type="ARBA" id="ARBA00022538"/>
    </source>
</evidence>
<dbReference type="EMBL" id="FNZK01000007">
    <property type="protein sequence ID" value="SEJ41779.1"/>
    <property type="molecule type" value="Genomic_DNA"/>
</dbReference>
<evidence type="ECO:0000256" key="6">
    <source>
        <dbReference type="ARBA" id="ARBA00022840"/>
    </source>
</evidence>
<keyword evidence="4 11" id="KW-0812">Transmembrane</keyword>
<evidence type="ECO:0000256" key="9">
    <source>
        <dbReference type="ARBA" id="ARBA00023065"/>
    </source>
</evidence>
<dbReference type="Proteomes" id="UP000199662">
    <property type="component" value="Unassembled WGS sequence"/>
</dbReference>
<evidence type="ECO:0000256" key="5">
    <source>
        <dbReference type="ARBA" id="ARBA00022741"/>
    </source>
</evidence>
<dbReference type="GO" id="GO:0005886">
    <property type="term" value="C:plasma membrane"/>
    <property type="evidence" value="ECO:0007669"/>
    <property type="project" value="UniProtKB-SubCell"/>
</dbReference>
<dbReference type="STRING" id="84035.SAMN05660742_10752"/>
<sequence length="192" mass="20391">MLKEISTSIRMLLVLTLVLGVFYPLSMTGFAQLFFSSQANGSLITKDGQVVGSELIGQTFASDAYFNGRPSAAGDDGYDATSSAGSNLGPTSEKLMKNITERADQVRQDNDLSQTAMVPSDLVMASGSGLDPHISPAAAKLQITRIAKARGLAENQVDALVEKNIENPQLGFLGDKRVNVLRLNLALDAMAL</sequence>
<accession>A0A1H6YKI7</accession>
<evidence type="ECO:0000256" key="4">
    <source>
        <dbReference type="ARBA" id="ARBA00022692"/>
    </source>
</evidence>
<comment type="subunit">
    <text evidence="11">The system is composed of three essential subunits: KdpA, KdpB and KdpC.</text>
</comment>
<reference evidence="12 13" key="1">
    <citation type="submission" date="2016-10" db="EMBL/GenBank/DDBJ databases">
        <authorList>
            <person name="de Groot N.N."/>
        </authorList>
    </citation>
    <scope>NUCLEOTIDE SEQUENCE [LARGE SCALE GENOMIC DNA]</scope>
    <source>
        <strain evidence="12 13">DSM 2179</strain>
    </source>
</reference>
<proteinExistence type="inferred from homology"/>
<keyword evidence="7 11" id="KW-0630">Potassium</keyword>
<keyword evidence="10 11" id="KW-0472">Membrane</keyword>
<protein>
    <recommendedName>
        <fullName evidence="11">Potassium-transporting ATPase KdpC subunit</fullName>
    </recommendedName>
    <alternativeName>
        <fullName evidence="11">ATP phosphohydrolase [potassium-transporting] C chain</fullName>
    </alternativeName>
    <alternativeName>
        <fullName evidence="11">Potassium-binding and translocating subunit C</fullName>
    </alternativeName>
    <alternativeName>
        <fullName evidence="11">Potassium-translocating ATPase C chain</fullName>
    </alternativeName>
</protein>
<dbReference type="NCBIfam" id="NF001454">
    <property type="entry name" value="PRK00315.1"/>
    <property type="match status" value="1"/>
</dbReference>
<keyword evidence="6 11" id="KW-0067">ATP-binding</keyword>
<evidence type="ECO:0000256" key="7">
    <source>
        <dbReference type="ARBA" id="ARBA00022958"/>
    </source>
</evidence>
<dbReference type="AlphaFoldDB" id="A0A1H6YKI7"/>
<evidence type="ECO:0000313" key="13">
    <source>
        <dbReference type="Proteomes" id="UP000199662"/>
    </source>
</evidence>
<keyword evidence="8 11" id="KW-1133">Transmembrane helix</keyword>
<keyword evidence="2 11" id="KW-1003">Cell membrane</keyword>
<evidence type="ECO:0000256" key="1">
    <source>
        <dbReference type="ARBA" id="ARBA00022448"/>
    </source>
</evidence>
<evidence type="ECO:0000256" key="2">
    <source>
        <dbReference type="ARBA" id="ARBA00022475"/>
    </source>
</evidence>
<keyword evidence="9 11" id="KW-0406">Ion transport</keyword>
<dbReference type="GO" id="GO:0005524">
    <property type="term" value="F:ATP binding"/>
    <property type="evidence" value="ECO:0007669"/>
    <property type="project" value="UniProtKB-UniRule"/>
</dbReference>
<keyword evidence="1 11" id="KW-0813">Transport</keyword>
<dbReference type="HAMAP" id="MF_00276">
    <property type="entry name" value="KdpC"/>
    <property type="match status" value="1"/>
</dbReference>
<dbReference type="GO" id="GO:0008556">
    <property type="term" value="F:P-type potassium transmembrane transporter activity"/>
    <property type="evidence" value="ECO:0007669"/>
    <property type="project" value="InterPro"/>
</dbReference>
<dbReference type="PANTHER" id="PTHR30042">
    <property type="entry name" value="POTASSIUM-TRANSPORTING ATPASE C CHAIN"/>
    <property type="match status" value="1"/>
</dbReference>
<dbReference type="RefSeq" id="WP_091830864.1">
    <property type="nucleotide sequence ID" value="NZ_FNZK01000007.1"/>
</dbReference>